<dbReference type="InterPro" id="IPR029069">
    <property type="entry name" value="HotDog_dom_sf"/>
</dbReference>
<sequence>MPKVQIELPDNFTFSTELDVLIQHINRANHLANEHLIALLNEARTRYCEALKTAGADIDFRQFINADLAVVYQSEAKYGERLCIQVHAQDFSRYGCDFVYRVTEIQSGRPVAIAKTAMLQFDYENQKLAPVDADFAANFQRL</sequence>
<evidence type="ECO:0008006" key="3">
    <source>
        <dbReference type="Google" id="ProtNLM"/>
    </source>
</evidence>
<dbReference type="SUPFAM" id="SSF54637">
    <property type="entry name" value="Thioesterase/thiol ester dehydrase-isomerase"/>
    <property type="match status" value="1"/>
</dbReference>
<gene>
    <name evidence="1" type="ORF">DPBNPPHM_03598</name>
</gene>
<dbReference type="CDD" id="cd00586">
    <property type="entry name" value="4HBT"/>
    <property type="match status" value="1"/>
</dbReference>
<dbReference type="OrthoDB" id="333038at2"/>
<evidence type="ECO:0000313" key="1">
    <source>
        <dbReference type="EMBL" id="CAA0098169.1"/>
    </source>
</evidence>
<protein>
    <recommendedName>
        <fullName evidence="3">Thioesterase</fullName>
    </recommendedName>
</protein>
<evidence type="ECO:0000313" key="2">
    <source>
        <dbReference type="Proteomes" id="UP000434580"/>
    </source>
</evidence>
<dbReference type="Proteomes" id="UP000434580">
    <property type="component" value="Unassembled WGS sequence"/>
</dbReference>
<dbReference type="EMBL" id="CACSII010000006">
    <property type="protein sequence ID" value="CAA0098169.1"/>
    <property type="molecule type" value="Genomic_DNA"/>
</dbReference>
<dbReference type="AlphaFoldDB" id="A0A5S9P458"/>
<reference evidence="1 2" key="1">
    <citation type="submission" date="2019-11" db="EMBL/GenBank/DDBJ databases">
        <authorList>
            <person name="Holert J."/>
        </authorList>
    </citation>
    <scope>NUCLEOTIDE SEQUENCE [LARGE SCALE GENOMIC DNA]</scope>
    <source>
        <strain evidence="1">BC5_2</strain>
    </source>
</reference>
<proteinExistence type="predicted"/>
<accession>A0A5S9P458</accession>
<dbReference type="Gene3D" id="3.10.129.10">
    <property type="entry name" value="Hotdog Thioesterase"/>
    <property type="match status" value="1"/>
</dbReference>
<name>A0A5S9P458_9GAMM</name>
<dbReference type="Pfam" id="PF13279">
    <property type="entry name" value="4HBT_2"/>
    <property type="match status" value="1"/>
</dbReference>
<organism evidence="1 2">
    <name type="scientific">BD1-7 clade bacterium</name>
    <dbReference type="NCBI Taxonomy" id="2029982"/>
    <lineage>
        <taxon>Bacteria</taxon>
        <taxon>Pseudomonadati</taxon>
        <taxon>Pseudomonadota</taxon>
        <taxon>Gammaproteobacteria</taxon>
        <taxon>Cellvibrionales</taxon>
        <taxon>Spongiibacteraceae</taxon>
        <taxon>BD1-7 clade</taxon>
    </lineage>
</organism>